<gene>
    <name evidence="2" type="ORF">RRG08_041987</name>
</gene>
<accession>A0AAE0Z0S5</accession>
<evidence type="ECO:0000256" key="1">
    <source>
        <dbReference type="SAM" id="MobiDB-lite"/>
    </source>
</evidence>
<feature type="region of interest" description="Disordered" evidence="1">
    <location>
        <begin position="1"/>
        <end position="34"/>
    </location>
</feature>
<feature type="compositionally biased region" description="Polar residues" evidence="1">
    <location>
        <begin position="21"/>
        <end position="31"/>
    </location>
</feature>
<sequence>MTSRHGRSTRRQDPGTGGYTAYSSSRASQDTSEAKGAQLWVVFMTQLVERLTAHLDAPSSNPAADTVST</sequence>
<proteinExistence type="predicted"/>
<dbReference type="EMBL" id="JAWDGP010005045">
    <property type="protein sequence ID" value="KAK3760146.1"/>
    <property type="molecule type" value="Genomic_DNA"/>
</dbReference>
<evidence type="ECO:0000313" key="3">
    <source>
        <dbReference type="Proteomes" id="UP001283361"/>
    </source>
</evidence>
<reference evidence="2" key="1">
    <citation type="journal article" date="2023" name="G3 (Bethesda)">
        <title>A reference genome for the long-term kleptoplast-retaining sea slug Elysia crispata morphotype clarki.</title>
        <authorList>
            <person name="Eastman K.E."/>
            <person name="Pendleton A.L."/>
            <person name="Shaikh M.A."/>
            <person name="Suttiyut T."/>
            <person name="Ogas R."/>
            <person name="Tomko P."/>
            <person name="Gavelis G."/>
            <person name="Widhalm J.R."/>
            <person name="Wisecaver J.H."/>
        </authorList>
    </citation>
    <scope>NUCLEOTIDE SEQUENCE</scope>
    <source>
        <strain evidence="2">ECLA1</strain>
    </source>
</reference>
<evidence type="ECO:0000313" key="2">
    <source>
        <dbReference type="EMBL" id="KAK3760146.1"/>
    </source>
</evidence>
<dbReference type="AlphaFoldDB" id="A0AAE0Z0S5"/>
<keyword evidence="3" id="KW-1185">Reference proteome</keyword>
<protein>
    <submittedName>
        <fullName evidence="2">Uncharacterized protein</fullName>
    </submittedName>
</protein>
<dbReference type="Proteomes" id="UP001283361">
    <property type="component" value="Unassembled WGS sequence"/>
</dbReference>
<comment type="caution">
    <text evidence="2">The sequence shown here is derived from an EMBL/GenBank/DDBJ whole genome shotgun (WGS) entry which is preliminary data.</text>
</comment>
<organism evidence="2 3">
    <name type="scientific">Elysia crispata</name>
    <name type="common">lettuce slug</name>
    <dbReference type="NCBI Taxonomy" id="231223"/>
    <lineage>
        <taxon>Eukaryota</taxon>
        <taxon>Metazoa</taxon>
        <taxon>Spiralia</taxon>
        <taxon>Lophotrochozoa</taxon>
        <taxon>Mollusca</taxon>
        <taxon>Gastropoda</taxon>
        <taxon>Heterobranchia</taxon>
        <taxon>Euthyneura</taxon>
        <taxon>Panpulmonata</taxon>
        <taxon>Sacoglossa</taxon>
        <taxon>Placobranchoidea</taxon>
        <taxon>Plakobranchidae</taxon>
        <taxon>Elysia</taxon>
    </lineage>
</organism>
<name>A0AAE0Z0S5_9GAST</name>